<name>A0A5J5HZW8_9BACI</name>
<proteinExistence type="inferred from homology"/>
<dbReference type="InterPro" id="IPR013216">
    <property type="entry name" value="Methyltransf_11"/>
</dbReference>
<keyword evidence="6" id="KW-1185">Reference proteome</keyword>
<dbReference type="PANTHER" id="PTHR44942">
    <property type="entry name" value="METHYLTRANSF_11 DOMAIN-CONTAINING PROTEIN"/>
    <property type="match status" value="1"/>
</dbReference>
<evidence type="ECO:0000256" key="3">
    <source>
        <dbReference type="ARBA" id="ARBA00022679"/>
    </source>
</evidence>
<dbReference type="Gene3D" id="3.40.50.150">
    <property type="entry name" value="Vaccinia Virus protein VP39"/>
    <property type="match status" value="1"/>
</dbReference>
<keyword evidence="2 5" id="KW-0489">Methyltransferase</keyword>
<gene>
    <name evidence="5" type="ORF">F4V44_04960</name>
</gene>
<evidence type="ECO:0000256" key="2">
    <source>
        <dbReference type="ARBA" id="ARBA00022603"/>
    </source>
</evidence>
<accession>A0A5J5HZW8</accession>
<dbReference type="RefSeq" id="WP_150438905.1">
    <property type="nucleotide sequence ID" value="NZ_VYKL01000010.1"/>
</dbReference>
<dbReference type="PANTHER" id="PTHR44942:SF4">
    <property type="entry name" value="METHYLTRANSFERASE TYPE 11 DOMAIN-CONTAINING PROTEIN"/>
    <property type="match status" value="1"/>
</dbReference>
<dbReference type="GO" id="GO:0032259">
    <property type="term" value="P:methylation"/>
    <property type="evidence" value="ECO:0007669"/>
    <property type="project" value="UniProtKB-KW"/>
</dbReference>
<evidence type="ECO:0000259" key="4">
    <source>
        <dbReference type="Pfam" id="PF08241"/>
    </source>
</evidence>
<dbReference type="Pfam" id="PF08241">
    <property type="entry name" value="Methyltransf_11"/>
    <property type="match status" value="1"/>
</dbReference>
<sequence length="251" mass="28757">MKSTDTFTDKAEVYAKYRPSYPLEYIEYLISEAGLNEDCVIADIGSGTGILSKQLLERGFTVIGVEPNDHMRTVAEQTLKPDSRFISVKATAEHTTLNNHSLDLITVAQAFHWFDMEKFRLECQRILKHDAQVALVWNSRDVSSDINKESADVCYKYCPNFKGFSGGMEENPIPFQQFFKDGKYEFNYFRNDLPFHLIGFLGRYLSASFSPKKTDKEYQPFITALSNVFEKYSNNGKIIIPNITRSYLGKV</sequence>
<evidence type="ECO:0000313" key="5">
    <source>
        <dbReference type="EMBL" id="KAA9028652.1"/>
    </source>
</evidence>
<comment type="caution">
    <text evidence="5">The sequence shown here is derived from an EMBL/GenBank/DDBJ whole genome shotgun (WGS) entry which is preliminary data.</text>
</comment>
<dbReference type="InterPro" id="IPR051052">
    <property type="entry name" value="Diverse_substrate_MTase"/>
</dbReference>
<keyword evidence="3 5" id="KW-0808">Transferase</keyword>
<evidence type="ECO:0000313" key="6">
    <source>
        <dbReference type="Proteomes" id="UP000326671"/>
    </source>
</evidence>
<protein>
    <submittedName>
        <fullName evidence="5">Class I SAM-dependent methyltransferase</fullName>
    </submittedName>
</protein>
<comment type="similarity">
    <text evidence="1">Belongs to the methyltransferase superfamily.</text>
</comment>
<dbReference type="OrthoDB" id="9797252at2"/>
<organism evidence="5 6">
    <name type="scientific">Niallia endozanthoxylica</name>
    <dbReference type="NCBI Taxonomy" id="2036016"/>
    <lineage>
        <taxon>Bacteria</taxon>
        <taxon>Bacillati</taxon>
        <taxon>Bacillota</taxon>
        <taxon>Bacilli</taxon>
        <taxon>Bacillales</taxon>
        <taxon>Bacillaceae</taxon>
        <taxon>Niallia</taxon>
    </lineage>
</organism>
<feature type="domain" description="Methyltransferase type 11" evidence="4">
    <location>
        <begin position="43"/>
        <end position="133"/>
    </location>
</feature>
<dbReference type="Proteomes" id="UP000326671">
    <property type="component" value="Unassembled WGS sequence"/>
</dbReference>
<dbReference type="AlphaFoldDB" id="A0A5J5HZW8"/>
<dbReference type="CDD" id="cd02440">
    <property type="entry name" value="AdoMet_MTases"/>
    <property type="match status" value="1"/>
</dbReference>
<dbReference type="SUPFAM" id="SSF53335">
    <property type="entry name" value="S-adenosyl-L-methionine-dependent methyltransferases"/>
    <property type="match status" value="1"/>
</dbReference>
<reference evidence="5 6" key="1">
    <citation type="submission" date="2019-09" db="EMBL/GenBank/DDBJ databases">
        <title>Whole genome sequences of isolates from the Mars Exploration Rovers.</title>
        <authorList>
            <person name="Seuylemezian A."/>
            <person name="Vaishampayan P."/>
        </authorList>
    </citation>
    <scope>NUCLEOTIDE SEQUENCE [LARGE SCALE GENOMIC DNA]</scope>
    <source>
        <strain evidence="5 6">MER_TA_151</strain>
    </source>
</reference>
<dbReference type="InterPro" id="IPR029063">
    <property type="entry name" value="SAM-dependent_MTases_sf"/>
</dbReference>
<evidence type="ECO:0000256" key="1">
    <source>
        <dbReference type="ARBA" id="ARBA00008361"/>
    </source>
</evidence>
<dbReference type="GO" id="GO:0008757">
    <property type="term" value="F:S-adenosylmethionine-dependent methyltransferase activity"/>
    <property type="evidence" value="ECO:0007669"/>
    <property type="project" value="InterPro"/>
</dbReference>
<dbReference type="EMBL" id="VYKL01000010">
    <property type="protein sequence ID" value="KAA9028652.1"/>
    <property type="molecule type" value="Genomic_DNA"/>
</dbReference>